<dbReference type="EC" id="3.6.4.12" evidence="4"/>
<dbReference type="Proteomes" id="UP001201262">
    <property type="component" value="Unassembled WGS sequence"/>
</dbReference>
<keyword evidence="11" id="KW-0238">DNA-binding</keyword>
<accession>A0AAD4PWI4</accession>
<dbReference type="Gene3D" id="1.20.120.850">
    <property type="entry name" value="SWI2/SNF2 ATPases, N-terminal domain"/>
    <property type="match status" value="1"/>
</dbReference>
<protein>
    <recommendedName>
        <fullName evidence="16">Helicase SWR1</fullName>
        <ecNumber evidence="4">3.6.4.12</ecNumber>
    </recommendedName>
    <alternativeName>
        <fullName evidence="18">Helicase swr1</fullName>
    </alternativeName>
</protein>
<comment type="subunit">
    <text evidence="3">Component of the SWR1 chromatin-remodeling complex.</text>
</comment>
<evidence type="ECO:0000256" key="15">
    <source>
        <dbReference type="ARBA" id="ARBA00037570"/>
    </source>
</evidence>
<dbReference type="InterPro" id="IPR050520">
    <property type="entry name" value="INO80/SWR1_helicase"/>
</dbReference>
<evidence type="ECO:0000256" key="11">
    <source>
        <dbReference type="ARBA" id="ARBA00023125"/>
    </source>
</evidence>
<evidence type="ECO:0000256" key="4">
    <source>
        <dbReference type="ARBA" id="ARBA00012551"/>
    </source>
</evidence>
<dbReference type="PROSITE" id="PS51192">
    <property type="entry name" value="HELICASE_ATP_BIND_1"/>
    <property type="match status" value="1"/>
</dbReference>
<dbReference type="RefSeq" id="XP_046068425.1">
    <property type="nucleotide sequence ID" value="XM_046217140.1"/>
</dbReference>
<feature type="compositionally biased region" description="Polar residues" evidence="19">
    <location>
        <begin position="130"/>
        <end position="140"/>
    </location>
</feature>
<evidence type="ECO:0000256" key="5">
    <source>
        <dbReference type="ARBA" id="ARBA00022741"/>
    </source>
</evidence>
<evidence type="ECO:0000313" key="22">
    <source>
        <dbReference type="EMBL" id="KAH8692428.1"/>
    </source>
</evidence>
<feature type="region of interest" description="Disordered" evidence="19">
    <location>
        <begin position="201"/>
        <end position="253"/>
    </location>
</feature>
<dbReference type="CDD" id="cd18003">
    <property type="entry name" value="DEXQc_SRCAP"/>
    <property type="match status" value="1"/>
</dbReference>
<dbReference type="GO" id="GO:0003678">
    <property type="term" value="F:DNA helicase activity"/>
    <property type="evidence" value="ECO:0007669"/>
    <property type="project" value="UniProtKB-EC"/>
</dbReference>
<evidence type="ECO:0000256" key="10">
    <source>
        <dbReference type="ARBA" id="ARBA00023015"/>
    </source>
</evidence>
<dbReference type="InterPro" id="IPR000330">
    <property type="entry name" value="SNF2_N"/>
</dbReference>
<keyword evidence="5" id="KW-0547">Nucleotide-binding</keyword>
<dbReference type="SMART" id="SM00490">
    <property type="entry name" value="HELICc"/>
    <property type="match status" value="1"/>
</dbReference>
<gene>
    <name evidence="22" type="ORF">BGW36DRAFT_387593</name>
</gene>
<dbReference type="GO" id="GO:0042393">
    <property type="term" value="F:histone binding"/>
    <property type="evidence" value="ECO:0007669"/>
    <property type="project" value="TreeGrafter"/>
</dbReference>
<keyword evidence="9" id="KW-0156">Chromatin regulator</keyword>
<evidence type="ECO:0000259" key="21">
    <source>
        <dbReference type="PROSITE" id="PS51194"/>
    </source>
</evidence>
<keyword evidence="23" id="KW-1185">Reference proteome</keyword>
<evidence type="ECO:0000256" key="2">
    <source>
        <dbReference type="ARBA" id="ARBA00009220"/>
    </source>
</evidence>
<dbReference type="GO" id="GO:0005524">
    <property type="term" value="F:ATP binding"/>
    <property type="evidence" value="ECO:0007669"/>
    <property type="project" value="UniProtKB-KW"/>
</dbReference>
<evidence type="ECO:0000256" key="6">
    <source>
        <dbReference type="ARBA" id="ARBA00022801"/>
    </source>
</evidence>
<dbReference type="SMART" id="SM00487">
    <property type="entry name" value="DEXDc"/>
    <property type="match status" value="1"/>
</dbReference>
<keyword evidence="6" id="KW-0378">Hydrolase</keyword>
<feature type="region of interest" description="Disordered" evidence="19">
    <location>
        <begin position="1"/>
        <end position="188"/>
    </location>
</feature>
<dbReference type="PROSITE" id="PS00690">
    <property type="entry name" value="DEAH_ATP_HELICASE"/>
    <property type="match status" value="1"/>
</dbReference>
<evidence type="ECO:0000256" key="13">
    <source>
        <dbReference type="ARBA" id="ARBA00023163"/>
    </source>
</evidence>
<dbReference type="CDD" id="cd18793">
    <property type="entry name" value="SF2_C_SNF"/>
    <property type="match status" value="1"/>
</dbReference>
<evidence type="ECO:0000313" key="23">
    <source>
        <dbReference type="Proteomes" id="UP001201262"/>
    </source>
</evidence>
<dbReference type="GeneID" id="70247427"/>
<name>A0AAD4PWI4_9EURO</name>
<dbReference type="FunFam" id="1.20.120.850:FF:000009">
    <property type="entry name" value="SNF2 family helicase/ATPase (Swr1)"/>
    <property type="match status" value="1"/>
</dbReference>
<dbReference type="PROSITE" id="PS51194">
    <property type="entry name" value="HELICASE_CTER"/>
    <property type="match status" value="1"/>
</dbReference>
<evidence type="ECO:0000256" key="8">
    <source>
        <dbReference type="ARBA" id="ARBA00022840"/>
    </source>
</evidence>
<sequence length="1128" mass="128875">MSSSESESESEGPADDDEALTAEELRLKYANLPGALSQRNASSDSSLVSSTRNTPLPDDEFTEDGAGSERTGNLEDVDPLLLDDSDESTDMDDDMGDSDADADEEEEEDDESDDSDVSEDGPGLLGFFSSKDTVYSGNTNDAEEVEAEEAEDQDEVSLVPTGLPKHDDETEFLNPKVDSTKSEEGVVPELGAVAEPGILNDESLPEQMDVDQPNLPVQDEDTRESRHSRDGSSEASPGTVATKPSEPESISSYENQFEKPADITESPMTAGLKTPIPHLLRGTLREYQHYGLDWLAGLYNNHINGILADEMGLGKTIQTIALLAHLAVEHEVWGPHLVVVPTSVILNWEMEFKKWCPGFKIMTYYGNQEERKQKRRGWTDDSSWDVLITSYQLVLQDQQVLKRRNWHYMVLDEAHNIKNFRSQRWQALLTFKTRARLLLTGTPLQNNLTELWSLLFFLMPSDEDGAGVEGFADLRNFSEWFRRPVEQILEHGRETMDDEAKQIVTKLHTVLRPYLLRRLKADVEKQMPAKYEHVINCRLSKRQRYLYDGFMSRAQTKETLASGNYLSIINCLMQLRKVCNHPDLFETRQISTSFVMSKSLATDYEIKNLLVRRRLLYQHPFDNLDLDFLNLAPVFRETLSKRLVQDTSRIMAFEPLKTLRERQYRRTNWQMGFDGSSVRSTLDSMENLTRKRRMNELESTLYFESNRHGRRPVWGKSLIEFLTIERPYNGFSTRGTLQVSKLERLSNQSAVLASMINCIEDRALSMEGYIQRFACVTPAAIAAGTTEAAITPLETRYFDKDLRLYKYDPFHEAQMRLSIAFPDKRLLQYDCGKLQQLDKLLRKLQAGGHRALIFTQMTKMLDILEQFLNIHGHRYLRLDGTTKVEQRQMLTDRFNNDNRILAFILSTRSGGLGINLTGADCVIFYDLDWNPAMDKQCQDRCHRIGQTRDVHIYRLVSEYTIESNILRKANQKRMLDDVVIQEGGFTTDYFTKVATSDMVDAPDEQDEASKAMDRVLDNRGGTTRVFEQAEDKEDIVAAKNAQKEMEHADDGDFEERTPAQLGTATQDGTPGPSVATDTITEDTEPNHIDDYLLRFMEWNLQNEPLILPTDKTKKKSKRGKEHRIKRRR</sequence>
<dbReference type="GO" id="GO:0016887">
    <property type="term" value="F:ATP hydrolysis activity"/>
    <property type="evidence" value="ECO:0007669"/>
    <property type="project" value="TreeGrafter"/>
</dbReference>
<evidence type="ECO:0000256" key="18">
    <source>
        <dbReference type="ARBA" id="ARBA00074297"/>
    </source>
</evidence>
<dbReference type="GO" id="GO:0000812">
    <property type="term" value="C:Swr1 complex"/>
    <property type="evidence" value="ECO:0007669"/>
    <property type="project" value="TreeGrafter"/>
</dbReference>
<dbReference type="InterPro" id="IPR002464">
    <property type="entry name" value="DNA/RNA_helicase_DEAH_CS"/>
</dbReference>
<comment type="catalytic activity">
    <reaction evidence="17">
        <text>ATP + H2O = ADP + phosphate + H(+)</text>
        <dbReference type="Rhea" id="RHEA:13065"/>
        <dbReference type="ChEBI" id="CHEBI:15377"/>
        <dbReference type="ChEBI" id="CHEBI:15378"/>
        <dbReference type="ChEBI" id="CHEBI:30616"/>
        <dbReference type="ChEBI" id="CHEBI:43474"/>
        <dbReference type="ChEBI" id="CHEBI:456216"/>
        <dbReference type="EC" id="3.6.4.12"/>
    </reaction>
</comment>
<evidence type="ECO:0000256" key="1">
    <source>
        <dbReference type="ARBA" id="ARBA00004123"/>
    </source>
</evidence>
<dbReference type="FunFam" id="3.40.50.300:FF:000655">
    <property type="entry name" value="Protein PHOTOPERIOD-INDEPENDENT EARLY FLOWERING 1"/>
    <property type="match status" value="1"/>
</dbReference>
<keyword evidence="14" id="KW-0539">Nucleus</keyword>
<feature type="region of interest" description="Disordered" evidence="19">
    <location>
        <begin position="1106"/>
        <end position="1128"/>
    </location>
</feature>
<feature type="compositionally biased region" description="Basic residues" evidence="19">
    <location>
        <begin position="1112"/>
        <end position="1128"/>
    </location>
</feature>
<evidence type="ECO:0000256" key="19">
    <source>
        <dbReference type="SAM" id="MobiDB-lite"/>
    </source>
</evidence>
<dbReference type="InterPro" id="IPR027417">
    <property type="entry name" value="P-loop_NTPase"/>
</dbReference>
<keyword evidence="8" id="KW-0067">ATP-binding</keyword>
<keyword evidence="12" id="KW-0010">Activator</keyword>
<dbReference type="Pfam" id="PF00271">
    <property type="entry name" value="Helicase_C"/>
    <property type="match status" value="1"/>
</dbReference>
<feature type="compositionally biased region" description="Basic and acidic residues" evidence="19">
    <location>
        <begin position="223"/>
        <end position="232"/>
    </location>
</feature>
<comment type="function">
    <text evidence="15">Catalytic component of the SWR1 complex which mediates the ATP-dependent exchange of histone H2A for the H2A variant HZT1 leading to transcriptional regulation of selected genes by chromatin remodeling.</text>
</comment>
<comment type="similarity">
    <text evidence="2">Belongs to the SNF2/RAD54 helicase family. SWR1 subfamily.</text>
</comment>
<comment type="caution">
    <text evidence="22">The sequence shown here is derived from an EMBL/GenBank/DDBJ whole genome shotgun (WGS) entry which is preliminary data.</text>
</comment>
<dbReference type="GO" id="GO:0003677">
    <property type="term" value="F:DNA binding"/>
    <property type="evidence" value="ECO:0007669"/>
    <property type="project" value="UniProtKB-KW"/>
</dbReference>
<dbReference type="InterPro" id="IPR049730">
    <property type="entry name" value="SNF2/RAD54-like_C"/>
</dbReference>
<organism evidence="22 23">
    <name type="scientific">Talaromyces proteolyticus</name>
    <dbReference type="NCBI Taxonomy" id="1131652"/>
    <lineage>
        <taxon>Eukaryota</taxon>
        <taxon>Fungi</taxon>
        <taxon>Dikarya</taxon>
        <taxon>Ascomycota</taxon>
        <taxon>Pezizomycotina</taxon>
        <taxon>Eurotiomycetes</taxon>
        <taxon>Eurotiomycetidae</taxon>
        <taxon>Eurotiales</taxon>
        <taxon>Trichocomaceae</taxon>
        <taxon>Talaromyces</taxon>
        <taxon>Talaromyces sect. Bacilispori</taxon>
    </lineage>
</organism>
<dbReference type="Pfam" id="PF00176">
    <property type="entry name" value="SNF2-rel_dom"/>
    <property type="match status" value="1"/>
</dbReference>
<dbReference type="InterPro" id="IPR038718">
    <property type="entry name" value="SNF2-like_sf"/>
</dbReference>
<dbReference type="Gene3D" id="3.40.50.10810">
    <property type="entry name" value="Tandem AAA-ATPase domain"/>
    <property type="match status" value="1"/>
</dbReference>
<feature type="compositionally biased region" description="Acidic residues" evidence="19">
    <location>
        <begin position="141"/>
        <end position="155"/>
    </location>
</feature>
<feature type="compositionally biased region" description="Polar residues" evidence="19">
    <location>
        <begin position="37"/>
        <end position="54"/>
    </location>
</feature>
<dbReference type="PANTHER" id="PTHR45685:SF1">
    <property type="entry name" value="HELICASE SRCAP"/>
    <property type="match status" value="1"/>
</dbReference>
<feature type="region of interest" description="Disordered" evidence="19">
    <location>
        <begin position="1061"/>
        <end position="1085"/>
    </location>
</feature>
<dbReference type="InterPro" id="IPR014001">
    <property type="entry name" value="Helicase_ATP-bd"/>
</dbReference>
<dbReference type="PANTHER" id="PTHR45685">
    <property type="entry name" value="HELICASE SRCAP-RELATED"/>
    <property type="match status" value="1"/>
</dbReference>
<feature type="domain" description="Helicase ATP-binding" evidence="20">
    <location>
        <begin position="296"/>
        <end position="461"/>
    </location>
</feature>
<evidence type="ECO:0000256" key="17">
    <source>
        <dbReference type="ARBA" id="ARBA00047995"/>
    </source>
</evidence>
<keyword evidence="7" id="KW-0347">Helicase</keyword>
<evidence type="ECO:0000256" key="7">
    <source>
        <dbReference type="ARBA" id="ARBA00022806"/>
    </source>
</evidence>
<evidence type="ECO:0000256" key="14">
    <source>
        <dbReference type="ARBA" id="ARBA00023242"/>
    </source>
</evidence>
<evidence type="ECO:0000256" key="16">
    <source>
        <dbReference type="ARBA" id="ARBA00040599"/>
    </source>
</evidence>
<dbReference type="FunFam" id="3.40.50.10810:FF:000005">
    <property type="entry name" value="Photoperiod-independent early flowering 1"/>
    <property type="match status" value="1"/>
</dbReference>
<feature type="compositionally biased region" description="Acidic residues" evidence="19">
    <location>
        <begin position="1"/>
        <end position="21"/>
    </location>
</feature>
<dbReference type="AlphaFoldDB" id="A0AAD4PWI4"/>
<evidence type="ECO:0000256" key="9">
    <source>
        <dbReference type="ARBA" id="ARBA00022853"/>
    </source>
</evidence>
<proteinExistence type="inferred from homology"/>
<dbReference type="SUPFAM" id="SSF52540">
    <property type="entry name" value="P-loop containing nucleoside triphosphate hydrolases"/>
    <property type="match status" value="2"/>
</dbReference>
<feature type="domain" description="Helicase C-terminal" evidence="21">
    <location>
        <begin position="836"/>
        <end position="986"/>
    </location>
</feature>
<evidence type="ECO:0000256" key="3">
    <source>
        <dbReference type="ARBA" id="ARBA00011826"/>
    </source>
</evidence>
<evidence type="ECO:0000256" key="12">
    <source>
        <dbReference type="ARBA" id="ARBA00023159"/>
    </source>
</evidence>
<reference evidence="22" key="1">
    <citation type="submission" date="2021-12" db="EMBL/GenBank/DDBJ databases">
        <title>Convergent genome expansion in fungi linked to evolution of root-endophyte symbiosis.</title>
        <authorList>
            <consortium name="DOE Joint Genome Institute"/>
            <person name="Ke Y.-H."/>
            <person name="Bonito G."/>
            <person name="Liao H.-L."/>
            <person name="Looney B."/>
            <person name="Rojas-Flechas A."/>
            <person name="Nash J."/>
            <person name="Hameed K."/>
            <person name="Schadt C."/>
            <person name="Martin F."/>
            <person name="Crous P.W."/>
            <person name="Miettinen O."/>
            <person name="Magnuson J.K."/>
            <person name="Labbe J."/>
            <person name="Jacobson D."/>
            <person name="Doktycz M.J."/>
            <person name="Veneault-Fourrey C."/>
            <person name="Kuo A."/>
            <person name="Mondo S."/>
            <person name="Calhoun S."/>
            <person name="Riley R."/>
            <person name="Ohm R."/>
            <person name="LaButti K."/>
            <person name="Andreopoulos B."/>
            <person name="Pangilinan J."/>
            <person name="Nolan M."/>
            <person name="Tritt A."/>
            <person name="Clum A."/>
            <person name="Lipzen A."/>
            <person name="Daum C."/>
            <person name="Barry K."/>
            <person name="Grigoriev I.V."/>
            <person name="Vilgalys R."/>
        </authorList>
    </citation>
    <scope>NUCLEOTIDE SEQUENCE</scope>
    <source>
        <strain evidence="22">PMI_201</strain>
    </source>
</reference>
<dbReference type="InterPro" id="IPR001650">
    <property type="entry name" value="Helicase_C-like"/>
</dbReference>
<evidence type="ECO:0000259" key="20">
    <source>
        <dbReference type="PROSITE" id="PS51192"/>
    </source>
</evidence>
<feature type="compositionally biased region" description="Acidic residues" evidence="19">
    <location>
        <begin position="75"/>
        <end position="119"/>
    </location>
</feature>
<dbReference type="GO" id="GO:0006338">
    <property type="term" value="P:chromatin remodeling"/>
    <property type="evidence" value="ECO:0007669"/>
    <property type="project" value="TreeGrafter"/>
</dbReference>
<keyword evidence="13" id="KW-0804">Transcription</keyword>
<dbReference type="Gene3D" id="3.40.50.300">
    <property type="entry name" value="P-loop containing nucleotide triphosphate hydrolases"/>
    <property type="match status" value="1"/>
</dbReference>
<dbReference type="EMBL" id="JAJTJA010000011">
    <property type="protein sequence ID" value="KAH8692428.1"/>
    <property type="molecule type" value="Genomic_DNA"/>
</dbReference>
<comment type="subcellular location">
    <subcellularLocation>
        <location evidence="1">Nucleus</location>
    </subcellularLocation>
</comment>
<keyword evidence="10" id="KW-0805">Transcription regulation</keyword>